<dbReference type="PANTHER" id="PTHR43309:SF3">
    <property type="entry name" value="5-OXOPROLINASE SUBUNIT C"/>
    <property type="match status" value="1"/>
</dbReference>
<dbReference type="EMBL" id="CAQI01000053">
    <property type="protein sequence ID" value="CCQ48013.1"/>
    <property type="molecule type" value="Genomic_DNA"/>
</dbReference>
<keyword evidence="3" id="KW-0067">ATP-binding</keyword>
<sequence>METVTNTTAVPAARVVAVRPVGTTAVLAEMAGLHDVLALQAVLLEHPLPGQVDVLAAAETVLVKADSPQSARRIAARLPVLDLAVQGQAEGKLVQIDTVYDGEDLAEVGRLTGLGVEGVVAAHTGQVWTVAFGGFAPGFGYMVGEDQRLEVPRRSSPRTAVPAGSVALAGNYSAVYPRQSPGGWQLIGRTAARMWDLGREQPALAAPGDRVQFRAVRELVEMPDPTSPAESVTDAGARDAGAASGLRILSPGLQSLIEDLGRHGHGGLGVSAAGALDRSSLRRANRIVGNQPSAAVMESVAGGLRVQAVGDQVLAVTGAPVALTIAPPSDVPGAGTGGESTAGDSGGQPRQLRHAPMATAFALLDGEVLTLGAPERGFRTYLAVRGGVDTPPVLGSRSTDTMSGIGPAPLSAGGFIKAGKATSSNVVGHPEVQPDYPDTGVTVLDIVPGPREDWFDAAALDSLCSQDWTVTPRSNRVGMRLDGTPLERSRSGELASEGTVAGALQVPPEGQPVLFLADHPITGGYPVVAVVVDHQLDVAAQVPIGGRLRFRWAPGYPLPANTHTSPDATQTK</sequence>
<dbReference type="GO" id="GO:0016787">
    <property type="term" value="F:hydrolase activity"/>
    <property type="evidence" value="ECO:0007669"/>
    <property type="project" value="UniProtKB-KW"/>
</dbReference>
<evidence type="ECO:0000259" key="5">
    <source>
        <dbReference type="SMART" id="SM00796"/>
    </source>
</evidence>
<organism evidence="7 8">
    <name type="scientific">Pseudarthrobacter siccitolerans</name>
    <dbReference type="NCBI Taxonomy" id="861266"/>
    <lineage>
        <taxon>Bacteria</taxon>
        <taxon>Bacillati</taxon>
        <taxon>Actinomycetota</taxon>
        <taxon>Actinomycetes</taxon>
        <taxon>Micrococcales</taxon>
        <taxon>Micrococcaceae</taxon>
        <taxon>Pseudarthrobacter</taxon>
    </lineage>
</organism>
<dbReference type="InterPro" id="IPR003833">
    <property type="entry name" value="CT_C_D"/>
</dbReference>
<dbReference type="Proteomes" id="UP000035722">
    <property type="component" value="Unassembled WGS sequence"/>
</dbReference>
<dbReference type="SMART" id="SM00796">
    <property type="entry name" value="AHS1"/>
    <property type="match status" value="1"/>
</dbReference>
<comment type="caution">
    <text evidence="7">The sequence shown here is derived from an EMBL/GenBank/DDBJ whole genome shotgun (WGS) entry which is preliminary data.</text>
</comment>
<dbReference type="GO" id="GO:0005524">
    <property type="term" value="F:ATP binding"/>
    <property type="evidence" value="ECO:0007669"/>
    <property type="project" value="UniProtKB-KW"/>
</dbReference>
<feature type="domain" description="Carboxyltransferase" evidence="6">
    <location>
        <begin position="267"/>
        <end position="569"/>
    </location>
</feature>
<dbReference type="Pfam" id="PF02682">
    <property type="entry name" value="CT_C_D"/>
    <property type="match status" value="1"/>
</dbReference>
<dbReference type="RefSeq" id="WP_050056801.1">
    <property type="nucleotide sequence ID" value="NZ_CAQI01000053.1"/>
</dbReference>
<keyword evidence="8" id="KW-1185">Reference proteome</keyword>
<dbReference type="Pfam" id="PF02626">
    <property type="entry name" value="CT_A_B"/>
    <property type="match status" value="1"/>
</dbReference>
<dbReference type="Gene3D" id="3.30.1360.40">
    <property type="match status" value="1"/>
</dbReference>
<dbReference type="SMART" id="SM00797">
    <property type="entry name" value="AHS2"/>
    <property type="match status" value="1"/>
</dbReference>
<evidence type="ECO:0000256" key="2">
    <source>
        <dbReference type="ARBA" id="ARBA00022801"/>
    </source>
</evidence>
<dbReference type="OrthoDB" id="9768696at2"/>
<evidence type="ECO:0000256" key="3">
    <source>
        <dbReference type="ARBA" id="ARBA00022840"/>
    </source>
</evidence>
<feature type="compositionally biased region" description="Gly residues" evidence="4">
    <location>
        <begin position="334"/>
        <end position="346"/>
    </location>
</feature>
<feature type="domain" description="Carboxyltransferase" evidence="5">
    <location>
        <begin position="16"/>
        <end position="205"/>
    </location>
</feature>
<name>A0A024H7S8_9MICC</name>
<evidence type="ECO:0000256" key="1">
    <source>
        <dbReference type="ARBA" id="ARBA00022741"/>
    </source>
</evidence>
<evidence type="ECO:0000256" key="4">
    <source>
        <dbReference type="SAM" id="MobiDB-lite"/>
    </source>
</evidence>
<dbReference type="STRING" id="861266.ARTSIC4J27_4010"/>
<dbReference type="InterPro" id="IPR052708">
    <property type="entry name" value="PxpC"/>
</dbReference>
<accession>A0A024H7S8</accession>
<dbReference type="InterPro" id="IPR029000">
    <property type="entry name" value="Cyclophilin-like_dom_sf"/>
</dbReference>
<proteinExistence type="predicted"/>
<feature type="region of interest" description="Disordered" evidence="4">
    <location>
        <begin position="327"/>
        <end position="351"/>
    </location>
</feature>
<evidence type="ECO:0000313" key="7">
    <source>
        <dbReference type="EMBL" id="CCQ48013.1"/>
    </source>
</evidence>
<keyword evidence="2" id="KW-0378">Hydrolase</keyword>
<dbReference type="InterPro" id="IPR003778">
    <property type="entry name" value="CT_A_B"/>
</dbReference>
<dbReference type="PANTHER" id="PTHR43309">
    <property type="entry name" value="5-OXOPROLINASE SUBUNIT C"/>
    <property type="match status" value="1"/>
</dbReference>
<dbReference type="Gene3D" id="2.40.100.10">
    <property type="entry name" value="Cyclophilin-like"/>
    <property type="match status" value="2"/>
</dbReference>
<keyword evidence="1" id="KW-0547">Nucleotide-binding</keyword>
<dbReference type="AlphaFoldDB" id="A0A024H7S8"/>
<gene>
    <name evidence="7" type="primary">alpH</name>
    <name evidence="7" type="ORF">ARTSIC4J27_4010</name>
</gene>
<dbReference type="SUPFAM" id="SSF50891">
    <property type="entry name" value="Cyclophilin-like"/>
    <property type="match status" value="2"/>
</dbReference>
<protein>
    <submittedName>
        <fullName evidence="7">Biotin-dependent carboxylase uncharacterized domain protein</fullName>
    </submittedName>
</protein>
<evidence type="ECO:0000313" key="8">
    <source>
        <dbReference type="Proteomes" id="UP000035722"/>
    </source>
</evidence>
<reference evidence="8" key="1">
    <citation type="journal article" date="2014" name="Genome Announc.">
        <title>Genome Sequence of Arthrobacter siccitolerans 4J27, a Xeroprotectant-Producing Desiccation-Tolerant Microorganism.</title>
        <authorList>
            <person name="Manzanera M."/>
            <person name="Santa-Cruz-Calvo L."/>
            <person name="Vilchez J.I."/>
            <person name="Garcia-Fontana C."/>
            <person name="Silva-Castro G.A."/>
            <person name="Calvo C."/>
            <person name="Gonzalez-Lopez J."/>
        </authorList>
    </citation>
    <scope>NUCLEOTIDE SEQUENCE [LARGE SCALE GENOMIC DNA]</scope>
    <source>
        <strain evidence="8">4J27</strain>
    </source>
</reference>
<evidence type="ECO:0000259" key="6">
    <source>
        <dbReference type="SMART" id="SM00797"/>
    </source>
</evidence>